<dbReference type="Pfam" id="PF10135">
    <property type="entry name" value="Rod-binding"/>
    <property type="match status" value="1"/>
</dbReference>
<evidence type="ECO:0000259" key="2">
    <source>
        <dbReference type="Pfam" id="PF10135"/>
    </source>
</evidence>
<feature type="region of interest" description="Disordered" evidence="1">
    <location>
        <begin position="131"/>
        <end position="156"/>
    </location>
</feature>
<reference evidence="4" key="1">
    <citation type="journal article" date="2019" name="Int. J. Syst. Evol. Microbiol.">
        <title>The Global Catalogue of Microorganisms (GCM) 10K type strain sequencing project: providing services to taxonomists for standard genome sequencing and annotation.</title>
        <authorList>
            <consortium name="The Broad Institute Genomics Platform"/>
            <consortium name="The Broad Institute Genome Sequencing Center for Infectious Disease"/>
            <person name="Wu L."/>
            <person name="Ma J."/>
        </authorList>
    </citation>
    <scope>NUCLEOTIDE SEQUENCE [LARGE SCALE GENOMIC DNA]</scope>
    <source>
        <strain evidence="4">ZS-35-S2</strain>
    </source>
</reference>
<comment type="caution">
    <text evidence="3">The sequence shown here is derived from an EMBL/GenBank/DDBJ whole genome shotgun (WGS) entry which is preliminary data.</text>
</comment>
<evidence type="ECO:0000313" key="4">
    <source>
        <dbReference type="Proteomes" id="UP001597371"/>
    </source>
</evidence>
<proteinExistence type="predicted"/>
<dbReference type="InterPro" id="IPR019301">
    <property type="entry name" value="Flagellar_prot_FlgJ_N"/>
</dbReference>
<dbReference type="RefSeq" id="WP_209735715.1">
    <property type="nucleotide sequence ID" value="NZ_CP072611.1"/>
</dbReference>
<gene>
    <name evidence="3" type="ORF">ACFSKQ_02535</name>
</gene>
<sequence>MTIASVSALQLPLAAQPAEPSRAASDRQADGAFAAELGGVEARRAGAADMPPAIHGKGGQSGKAGPLQQFEGFVLRTFVEAMLPQENTSFFGSGTAGGIWRSMLAEKLGDEIAAAGGIGIAEMLARDPTLAPEAQDTLRDTQARQDAAGAAKLTSI</sequence>
<dbReference type="EMBL" id="JBHUIJ010000002">
    <property type="protein sequence ID" value="MFD2236339.1"/>
    <property type="molecule type" value="Genomic_DNA"/>
</dbReference>
<name>A0ABW5CGE7_9HYPH</name>
<evidence type="ECO:0000313" key="3">
    <source>
        <dbReference type="EMBL" id="MFD2236339.1"/>
    </source>
</evidence>
<evidence type="ECO:0000256" key="1">
    <source>
        <dbReference type="SAM" id="MobiDB-lite"/>
    </source>
</evidence>
<dbReference type="Proteomes" id="UP001597371">
    <property type="component" value="Unassembled WGS sequence"/>
</dbReference>
<feature type="domain" description="Flagellar protein FlgJ N-terminal" evidence="2">
    <location>
        <begin position="87"/>
        <end position="126"/>
    </location>
</feature>
<organism evidence="3 4">
    <name type="scientific">Aureimonas populi</name>
    <dbReference type="NCBI Taxonomy" id="1701758"/>
    <lineage>
        <taxon>Bacteria</taxon>
        <taxon>Pseudomonadati</taxon>
        <taxon>Pseudomonadota</taxon>
        <taxon>Alphaproteobacteria</taxon>
        <taxon>Hyphomicrobiales</taxon>
        <taxon>Aurantimonadaceae</taxon>
        <taxon>Aureimonas</taxon>
    </lineage>
</organism>
<protein>
    <submittedName>
        <fullName evidence="3">Rod-binding protein</fullName>
    </submittedName>
</protein>
<accession>A0ABW5CGE7</accession>
<keyword evidence="4" id="KW-1185">Reference proteome</keyword>